<dbReference type="InterPro" id="IPR003593">
    <property type="entry name" value="AAA+_ATPase"/>
</dbReference>
<proteinExistence type="predicted"/>
<dbReference type="Gene3D" id="1.10.30.50">
    <property type="match status" value="1"/>
</dbReference>
<dbReference type="SMART" id="SM00382">
    <property type="entry name" value="AAA"/>
    <property type="match status" value="1"/>
</dbReference>
<evidence type="ECO:0000313" key="3">
    <source>
        <dbReference type="Proteomes" id="UP000002256"/>
    </source>
</evidence>
<dbReference type="InterPro" id="IPR051396">
    <property type="entry name" value="Bact_Antivir_Def_Nuclease"/>
</dbReference>
<feature type="domain" description="AAA+ ATPase" evidence="1">
    <location>
        <begin position="354"/>
        <end position="636"/>
    </location>
</feature>
<dbReference type="SUPFAM" id="SSF52540">
    <property type="entry name" value="P-loop containing nucleoside triphosphate hydrolases"/>
    <property type="match status" value="1"/>
</dbReference>
<keyword evidence="2" id="KW-0614">Plasmid</keyword>
<dbReference type="GO" id="GO:0016887">
    <property type="term" value="F:ATP hydrolysis activity"/>
    <property type="evidence" value="ECO:0007669"/>
    <property type="project" value="InterPro"/>
</dbReference>
<dbReference type="InterPro" id="IPR003959">
    <property type="entry name" value="ATPase_AAA_core"/>
</dbReference>
<dbReference type="OrthoDB" id="9789856at2"/>
<dbReference type="PANTHER" id="PTHR43581:SF2">
    <property type="entry name" value="EXCINUCLEASE ATPASE SUBUNIT"/>
    <property type="match status" value="1"/>
</dbReference>
<dbReference type="GO" id="GO:0005524">
    <property type="term" value="F:ATP binding"/>
    <property type="evidence" value="ECO:0007669"/>
    <property type="project" value="InterPro"/>
</dbReference>
<dbReference type="HOGENOM" id="CLU_021090_0_0_5"/>
<dbReference type="AlphaFoldDB" id="C6B8P4"/>
<dbReference type="InterPro" id="IPR027417">
    <property type="entry name" value="P-loop_NTPase"/>
</dbReference>
<evidence type="ECO:0000259" key="1">
    <source>
        <dbReference type="SMART" id="SM00382"/>
    </source>
</evidence>
<dbReference type="KEGG" id="rlg:Rleg_5461"/>
<protein>
    <submittedName>
        <fullName evidence="2">AAA ATPase</fullName>
    </submittedName>
</protein>
<dbReference type="Gene3D" id="3.40.50.300">
    <property type="entry name" value="P-loop containing nucleotide triphosphate hydrolases"/>
    <property type="match status" value="2"/>
</dbReference>
<sequence>MIFIDRNSVTNPLSDGTALAMKVGLENRRAAEFFSSPSRQRRFDFTVYRQFKPALMALFSNKCAYCESPFMSSDGDIEQYRPKSSVVEAPDHPGYWWLANDWNNLLIACHFCNRTGSQVGADGIREMIGKGNRFPILGSRAMSPADDLDGELPLLLDPTRDRPETHLVYSESGYVSSETERGNITISLLGLNRPALVQQRAETLRRYRDLFQTAEKLLTTEGPFESDIAYRMRDDAQQMASYQAPYAAIVRQFMQADLRRLTSAHGQSSSEVVPVLSSLQTFQSVSSTATPARQKRAEKTSRDFRQRMADYSLSTEDGIRRYKSQRRVIEKISIRNIRALSEINVNLVAMESAPGGWLMLLGENGTGKSTALQAVSLVLAGSANVVGLIKSGTLELRDLVRSGARSGHVEIKLSGFDKPHRLTVFRNRLEFFAPSGEKTIITRSGTVEGTSWIPQTVFVAYGATRLLPRDNALTNDPDEYARIDNLFDPFVPLIDAQQWLSKLPANYFDRAVRVLRDLLAIKEEDTFFKRAGKIAVRTSGGSSIPVSRLSDGYQTVFAATLDILEMLYRIWPNLEDAEGIVLIDEIDAHLHPAWQMQIVGRLRRALPGVQFIATTHQPLCLRGIRAGEVAVMRRLGDGQIEVVSDLPSPEDFLVEQLLTSEFFGLNSTVDPKTEEDFDRYYMFLAMEERSEEQERELSALTISLHDRRQLGTTRRESLYLAAIDKIIAEQKTRPYQPHQMVQELAVREISEIFDNLVDELDNEAGGDRV</sequence>
<gene>
    <name evidence="2" type="ordered locus">Rleg_5461</name>
</gene>
<accession>C6B8P4</accession>
<geneLocation type="plasmid" evidence="2 3">
    <name>pR132503</name>
</geneLocation>
<dbReference type="Pfam" id="PF13304">
    <property type="entry name" value="AAA_21"/>
    <property type="match status" value="1"/>
</dbReference>
<dbReference type="Proteomes" id="UP000002256">
    <property type="component" value="Plasmid pR132503"/>
</dbReference>
<reference evidence="2 3" key="1">
    <citation type="journal article" date="2010" name="Stand. Genomic Sci.">
        <title>Complete genome sequence of Rhizobium leguminosarum bv. trifolii strain WSM1325, an effective microsymbiont of annual Mediterranean clovers.</title>
        <authorList>
            <person name="Reeve W."/>
            <person name="O'Hara G."/>
            <person name="Chain P."/>
            <person name="Ardley J."/>
            <person name="Brau L."/>
            <person name="Nandesena K."/>
            <person name="Tiwari R."/>
            <person name="Copeland A."/>
            <person name="Nolan M."/>
            <person name="Han C."/>
            <person name="Brettin T."/>
            <person name="Land M."/>
            <person name="Ovchinikova G."/>
            <person name="Ivanova N."/>
            <person name="Mavromatis K."/>
            <person name="Markowitz V."/>
            <person name="Kyrpides N."/>
            <person name="Melino V."/>
            <person name="Denton M."/>
            <person name="Yates R."/>
            <person name="Howieson J."/>
        </authorList>
    </citation>
    <scope>NUCLEOTIDE SEQUENCE [LARGE SCALE GENOMIC DNA]</scope>
    <source>
        <strain evidence="2 3">WSM1325</strain>
        <plasmid evidence="3">Plasmid pR132503</plasmid>
    </source>
</reference>
<dbReference type="PANTHER" id="PTHR43581">
    <property type="entry name" value="ATP/GTP PHOSPHATASE"/>
    <property type="match status" value="1"/>
</dbReference>
<evidence type="ECO:0000313" key="2">
    <source>
        <dbReference type="EMBL" id="ACS60282.1"/>
    </source>
</evidence>
<dbReference type="EMBL" id="CP001625">
    <property type="protein sequence ID" value="ACS60282.1"/>
    <property type="molecule type" value="Genomic_DNA"/>
</dbReference>
<organism evidence="2 3">
    <name type="scientific">Rhizobium leguminosarum bv. trifolii (strain WSM1325)</name>
    <dbReference type="NCBI Taxonomy" id="395491"/>
    <lineage>
        <taxon>Bacteria</taxon>
        <taxon>Pseudomonadati</taxon>
        <taxon>Pseudomonadota</taxon>
        <taxon>Alphaproteobacteria</taxon>
        <taxon>Hyphomicrobiales</taxon>
        <taxon>Rhizobiaceae</taxon>
        <taxon>Rhizobium/Agrobacterium group</taxon>
        <taxon>Rhizobium</taxon>
    </lineage>
</organism>
<name>C6B8P4_RHILS</name>